<proteinExistence type="predicted"/>
<evidence type="ECO:0000313" key="2">
    <source>
        <dbReference type="Proteomes" id="UP000435243"/>
    </source>
</evidence>
<accession>A0A844ZII4</accession>
<dbReference type="Pfam" id="PF08922">
    <property type="entry name" value="DUF1905"/>
    <property type="match status" value="1"/>
</dbReference>
<dbReference type="Proteomes" id="UP000435243">
    <property type="component" value="Unassembled WGS sequence"/>
</dbReference>
<dbReference type="OrthoDB" id="9808666at2"/>
<dbReference type="SUPFAM" id="SSF141694">
    <property type="entry name" value="AF2212/PG0164-like"/>
    <property type="match status" value="1"/>
</dbReference>
<dbReference type="RefSeq" id="WP_160589519.1">
    <property type="nucleotide sequence ID" value="NZ_BAAAFP010000002.1"/>
</dbReference>
<dbReference type="EMBL" id="WTYY01000001">
    <property type="protein sequence ID" value="MXO87598.1"/>
    <property type="molecule type" value="Genomic_DNA"/>
</dbReference>
<dbReference type="AlphaFoldDB" id="A0A844ZII4"/>
<name>A0A844ZII4_9SPHN</name>
<dbReference type="InterPro" id="IPR015018">
    <property type="entry name" value="DUF1905"/>
</dbReference>
<sequence length="106" mass="11607">MQSGDQITVSGTLLGWRNDSGVLATYIRIEGKAAEEISGHELLRRIESGKRRGFGSVKVEVKLGDSEWSTSVFPQDYGWFLPIKAVARRAQGVAEGDEITAQLTLL</sequence>
<evidence type="ECO:0000313" key="1">
    <source>
        <dbReference type="EMBL" id="MXO87598.1"/>
    </source>
</evidence>
<organism evidence="1 2">
    <name type="scientific">Alteraurantiacibacter aestuarii</name>
    <dbReference type="NCBI Taxonomy" id="650004"/>
    <lineage>
        <taxon>Bacteria</taxon>
        <taxon>Pseudomonadati</taxon>
        <taxon>Pseudomonadota</taxon>
        <taxon>Alphaproteobacteria</taxon>
        <taxon>Sphingomonadales</taxon>
        <taxon>Erythrobacteraceae</taxon>
        <taxon>Alteraurantiacibacter</taxon>
    </lineage>
</organism>
<keyword evidence="2" id="KW-1185">Reference proteome</keyword>
<protein>
    <submittedName>
        <fullName evidence="1">DUF1905 domain-containing protein</fullName>
    </submittedName>
</protein>
<gene>
    <name evidence="1" type="ORF">GRI32_02475</name>
</gene>
<comment type="caution">
    <text evidence="1">The sequence shown here is derived from an EMBL/GenBank/DDBJ whole genome shotgun (WGS) entry which is preliminary data.</text>
</comment>
<dbReference type="InterPro" id="IPR037079">
    <property type="entry name" value="AF2212/PG0164-like_sf"/>
</dbReference>
<reference evidence="1 2" key="1">
    <citation type="submission" date="2019-12" db="EMBL/GenBank/DDBJ databases">
        <title>Genomic-based taxomic classification of the family Erythrobacteraceae.</title>
        <authorList>
            <person name="Xu L."/>
        </authorList>
    </citation>
    <scope>NUCLEOTIDE SEQUENCE [LARGE SCALE GENOMIC DNA]</scope>
    <source>
        <strain evidence="1 2">JCM 16339</strain>
    </source>
</reference>
<dbReference type="Gene3D" id="2.40.30.100">
    <property type="entry name" value="AF2212/PG0164-like"/>
    <property type="match status" value="1"/>
</dbReference>